<dbReference type="Proteomes" id="UP000628775">
    <property type="component" value="Unassembled WGS sequence"/>
</dbReference>
<reference evidence="1" key="2">
    <citation type="submission" date="2020-09" db="EMBL/GenBank/DDBJ databases">
        <authorList>
            <person name="Sun Q."/>
            <person name="Zhou Y."/>
        </authorList>
    </citation>
    <scope>NUCLEOTIDE SEQUENCE</scope>
    <source>
        <strain evidence="1">CGMCC 1.15371</strain>
    </source>
</reference>
<protein>
    <recommendedName>
        <fullName evidence="3">YtzH-like protein</fullName>
    </recommendedName>
</protein>
<dbReference type="AlphaFoldDB" id="A0A8J2YN38"/>
<keyword evidence="2" id="KW-1185">Reference proteome</keyword>
<dbReference type="RefSeq" id="WP_188698517.1">
    <property type="nucleotide sequence ID" value="NZ_BMIR01000029.1"/>
</dbReference>
<name>A0A8J2YN38_9BACL</name>
<reference evidence="1" key="1">
    <citation type="journal article" date="2014" name="Int. J. Syst. Evol. Microbiol.">
        <title>Complete genome sequence of Corynebacterium casei LMG S-19264T (=DSM 44701T), isolated from a smear-ripened cheese.</title>
        <authorList>
            <consortium name="US DOE Joint Genome Institute (JGI-PGF)"/>
            <person name="Walter F."/>
            <person name="Albersmeier A."/>
            <person name="Kalinowski J."/>
            <person name="Ruckert C."/>
        </authorList>
    </citation>
    <scope>NUCLEOTIDE SEQUENCE</scope>
    <source>
        <strain evidence="1">CGMCC 1.15371</strain>
    </source>
</reference>
<dbReference type="Pfam" id="PF14165">
    <property type="entry name" value="YtzH"/>
    <property type="match status" value="1"/>
</dbReference>
<evidence type="ECO:0000313" key="2">
    <source>
        <dbReference type="Proteomes" id="UP000628775"/>
    </source>
</evidence>
<organism evidence="1 2">
    <name type="scientific">Pullulanibacillus camelliae</name>
    <dbReference type="NCBI Taxonomy" id="1707096"/>
    <lineage>
        <taxon>Bacteria</taxon>
        <taxon>Bacillati</taxon>
        <taxon>Bacillota</taxon>
        <taxon>Bacilli</taxon>
        <taxon>Bacillales</taxon>
        <taxon>Sporolactobacillaceae</taxon>
        <taxon>Pullulanibacillus</taxon>
    </lineage>
</organism>
<proteinExistence type="predicted"/>
<dbReference type="InterPro" id="IPR025547">
    <property type="entry name" value="YtzH"/>
</dbReference>
<sequence>MTLTPNDKLNLVKDILTTHHSDGVANASEYEQLHRIVQNLLKDSSTTPQANTLQAINAYCSKGLELTDYNDHLTENKDNINTWIQSLG</sequence>
<evidence type="ECO:0000313" key="1">
    <source>
        <dbReference type="EMBL" id="GGE55184.1"/>
    </source>
</evidence>
<comment type="caution">
    <text evidence="1">The sequence shown here is derived from an EMBL/GenBank/DDBJ whole genome shotgun (WGS) entry which is preliminary data.</text>
</comment>
<dbReference type="EMBL" id="BMIR01000029">
    <property type="protein sequence ID" value="GGE55184.1"/>
    <property type="molecule type" value="Genomic_DNA"/>
</dbReference>
<accession>A0A8J2YN38</accession>
<evidence type="ECO:0008006" key="3">
    <source>
        <dbReference type="Google" id="ProtNLM"/>
    </source>
</evidence>
<gene>
    <name evidence="1" type="ORF">GCM10011391_37740</name>
</gene>